<accession>A0ABS7BUM0</accession>
<dbReference type="Proteomes" id="UP000759103">
    <property type="component" value="Unassembled WGS sequence"/>
</dbReference>
<feature type="transmembrane region" description="Helical" evidence="1">
    <location>
        <begin position="84"/>
        <end position="117"/>
    </location>
</feature>
<keyword evidence="3" id="KW-1185">Reference proteome</keyword>
<sequence length="156" mass="16067">MATHAPTPTDRSIPTDSLVFGYGPMLPLVAAGLGAWVLPAPWGVLAVRLAIIWGALILSFIGGVRRGFGFARPDASTAIEIAAAVAYVTIAGLALLVPYAATAVALLAAGYALAALLDRRAALRGNAPAHFARLRVPQLLIGCAGLAACWAWVVTR</sequence>
<keyword evidence="1" id="KW-1133">Transmembrane helix</keyword>
<organism evidence="2 3">
    <name type="scientific">Sphingomonas citri</name>
    <dbReference type="NCBI Taxonomy" id="2862499"/>
    <lineage>
        <taxon>Bacteria</taxon>
        <taxon>Pseudomonadati</taxon>
        <taxon>Pseudomonadota</taxon>
        <taxon>Alphaproteobacteria</taxon>
        <taxon>Sphingomonadales</taxon>
        <taxon>Sphingomonadaceae</taxon>
        <taxon>Sphingomonas</taxon>
    </lineage>
</organism>
<keyword evidence="1" id="KW-0472">Membrane</keyword>
<dbReference type="EMBL" id="JAHXZN010000020">
    <property type="protein sequence ID" value="MBW6533304.1"/>
    <property type="molecule type" value="Genomic_DNA"/>
</dbReference>
<evidence type="ECO:0000256" key="1">
    <source>
        <dbReference type="SAM" id="Phobius"/>
    </source>
</evidence>
<dbReference type="RefSeq" id="WP_219750822.1">
    <property type="nucleotide sequence ID" value="NZ_JAHXZN010000020.1"/>
</dbReference>
<dbReference type="Pfam" id="PF11911">
    <property type="entry name" value="DUF3429"/>
    <property type="match status" value="1"/>
</dbReference>
<proteinExistence type="predicted"/>
<feature type="transmembrane region" description="Helical" evidence="1">
    <location>
        <begin position="45"/>
        <end position="64"/>
    </location>
</feature>
<evidence type="ECO:0000313" key="3">
    <source>
        <dbReference type="Proteomes" id="UP000759103"/>
    </source>
</evidence>
<protein>
    <submittedName>
        <fullName evidence="2">DUF3429 domain-containing protein</fullName>
    </submittedName>
</protein>
<gene>
    <name evidence="2" type="ORF">KZ820_21410</name>
</gene>
<feature type="transmembrane region" description="Helical" evidence="1">
    <location>
        <begin position="138"/>
        <end position="155"/>
    </location>
</feature>
<comment type="caution">
    <text evidence="2">The sequence shown here is derived from an EMBL/GenBank/DDBJ whole genome shotgun (WGS) entry which is preliminary data.</text>
</comment>
<keyword evidence="1" id="KW-0812">Transmembrane</keyword>
<name>A0ABS7BUM0_9SPHN</name>
<feature type="transmembrane region" description="Helical" evidence="1">
    <location>
        <begin position="20"/>
        <end position="38"/>
    </location>
</feature>
<dbReference type="InterPro" id="IPR021836">
    <property type="entry name" value="DUF3429"/>
</dbReference>
<evidence type="ECO:0000313" key="2">
    <source>
        <dbReference type="EMBL" id="MBW6533304.1"/>
    </source>
</evidence>
<reference evidence="2 3" key="1">
    <citation type="submission" date="2021-07" db="EMBL/GenBank/DDBJ databases">
        <title>Sphingomonas sp.</title>
        <authorList>
            <person name="Feng G."/>
            <person name="Li J."/>
            <person name="Pan M."/>
        </authorList>
    </citation>
    <scope>NUCLEOTIDE SEQUENCE [LARGE SCALE GENOMIC DNA]</scope>
    <source>
        <strain evidence="2 3">RRHST34</strain>
    </source>
</reference>